<keyword evidence="2 5" id="KW-0812">Transmembrane</keyword>
<dbReference type="GeneID" id="106810745"/>
<feature type="transmembrane region" description="Helical" evidence="5">
    <location>
        <begin position="145"/>
        <end position="171"/>
    </location>
</feature>
<gene>
    <name evidence="8" type="primary">LOC106810745</name>
</gene>
<dbReference type="SUPFAM" id="SSF103473">
    <property type="entry name" value="MFS general substrate transporter"/>
    <property type="match status" value="1"/>
</dbReference>
<feature type="transmembrane region" description="Helical" evidence="5">
    <location>
        <begin position="294"/>
        <end position="312"/>
    </location>
</feature>
<proteinExistence type="predicted"/>
<evidence type="ECO:0000256" key="2">
    <source>
        <dbReference type="ARBA" id="ARBA00022692"/>
    </source>
</evidence>
<feature type="transmembrane region" description="Helical" evidence="5">
    <location>
        <begin position="478"/>
        <end position="500"/>
    </location>
</feature>
<keyword evidence="4 5" id="KW-0472">Membrane</keyword>
<feature type="transmembrane region" description="Helical" evidence="5">
    <location>
        <begin position="596"/>
        <end position="619"/>
    </location>
</feature>
<dbReference type="Proteomes" id="UP000695022">
    <property type="component" value="Unplaced"/>
</dbReference>
<organism evidence="7 8">
    <name type="scientific">Priapulus caudatus</name>
    <name type="common">Priapulid worm</name>
    <dbReference type="NCBI Taxonomy" id="37621"/>
    <lineage>
        <taxon>Eukaryota</taxon>
        <taxon>Metazoa</taxon>
        <taxon>Ecdysozoa</taxon>
        <taxon>Scalidophora</taxon>
        <taxon>Priapulida</taxon>
        <taxon>Priapulimorpha</taxon>
        <taxon>Priapulimorphida</taxon>
        <taxon>Priapulidae</taxon>
        <taxon>Priapulus</taxon>
    </lineage>
</organism>
<evidence type="ECO:0000313" key="7">
    <source>
        <dbReference type="Proteomes" id="UP000695022"/>
    </source>
</evidence>
<comment type="subcellular location">
    <subcellularLocation>
        <location evidence="1">Membrane</location>
        <topology evidence="1">Multi-pass membrane protein</topology>
    </subcellularLocation>
</comment>
<feature type="transmembrane region" description="Helical" evidence="5">
    <location>
        <begin position="506"/>
        <end position="527"/>
    </location>
</feature>
<keyword evidence="7" id="KW-1185">Reference proteome</keyword>
<dbReference type="PANTHER" id="PTHR24064">
    <property type="entry name" value="SOLUTE CARRIER FAMILY 22 MEMBER"/>
    <property type="match status" value="1"/>
</dbReference>
<keyword evidence="3 5" id="KW-1133">Transmembrane helix</keyword>
<feature type="transmembrane region" description="Helical" evidence="5">
    <location>
        <begin position="536"/>
        <end position="555"/>
    </location>
</feature>
<evidence type="ECO:0000256" key="5">
    <source>
        <dbReference type="SAM" id="Phobius"/>
    </source>
</evidence>
<dbReference type="PROSITE" id="PS50850">
    <property type="entry name" value="MFS"/>
    <property type="match status" value="1"/>
</dbReference>
<evidence type="ECO:0000313" key="8">
    <source>
        <dbReference type="RefSeq" id="XP_014669675.1"/>
    </source>
</evidence>
<dbReference type="InterPro" id="IPR036259">
    <property type="entry name" value="MFS_trans_sf"/>
</dbReference>
<name>A0ABM1EBV4_PRICU</name>
<sequence>MSSYWVYKHGYVTFSSLPLPDHCCHVEELKEYADDDKKSLSIPIEYKQGGKLCSVCYVRCKLSELVAQMAVGNLICRGQLIDCDDAWDFDQTLYDSTTSTAWDIGIELVGQRAKLHHTDAVHGAGSQDFDDVLPRIGSWGRYQKLLFWLVCIPACIPCAFQGYVTIFLLAVPDHWCHVEELKEYADDDKKSLSIPIEYKQGVESYAQCVMYDANYSELVAQNGSWQPDMSWPIIDCNDAWDFDQTLYDSTTSTAWDIVCDRAWITPLVFSIISLGNLCGNYIFGFLQDRLGRKLSFFICLTLQLVAAVASAFAPEPISFTFFRFLVGLTIPAIFTIPFVIGIELVGPEKRSFTTLMQCMAYSVGLCLLPGVAYLVREWRHLALATSLPFAIFYVYWFFMPESARWLMANNKVAEAERLVQKIAKVNGKEIPVNILSENLNPKEDTAGIDDGNEEAPQTARKYNFRDLFRTKNLRNKTLLISFIWFANSTVYVGLNLYIPLLGSSDYLNMLLSALAEMLGYPFLWLVLDRWGRRGPLCLAMVVSGVACITTVLVPLDDDHLWITIMLTVIGKFGISASFVDIYLIAGEVYPTVVRGLGTGFSQFVAALGTIAVPYVVYIGKDYQTLPAFIMGALALTAGVLGLGLPETLNLPLPATIEEAENRKAELPFVGCLSKTVHINRAGSSPPIEENYDVIGSFNVLTSSARTDITVL</sequence>
<evidence type="ECO:0000256" key="4">
    <source>
        <dbReference type="ARBA" id="ARBA00023136"/>
    </source>
</evidence>
<accession>A0ABM1EBV4</accession>
<reference evidence="8" key="1">
    <citation type="submission" date="2025-08" db="UniProtKB">
        <authorList>
            <consortium name="RefSeq"/>
        </authorList>
    </citation>
    <scope>IDENTIFICATION</scope>
</reference>
<feature type="transmembrane region" description="Helical" evidence="5">
    <location>
        <begin position="561"/>
        <end position="584"/>
    </location>
</feature>
<dbReference type="InterPro" id="IPR020846">
    <property type="entry name" value="MFS_dom"/>
</dbReference>
<evidence type="ECO:0000259" key="6">
    <source>
        <dbReference type="PROSITE" id="PS50850"/>
    </source>
</evidence>
<feature type="transmembrane region" description="Helical" evidence="5">
    <location>
        <begin position="324"/>
        <end position="346"/>
    </location>
</feature>
<feature type="transmembrane region" description="Helical" evidence="5">
    <location>
        <begin position="262"/>
        <end position="282"/>
    </location>
</feature>
<evidence type="ECO:0000256" key="1">
    <source>
        <dbReference type="ARBA" id="ARBA00004141"/>
    </source>
</evidence>
<feature type="domain" description="Major facilitator superfamily (MFS) profile" evidence="6">
    <location>
        <begin position="216"/>
        <end position="649"/>
    </location>
</feature>
<feature type="transmembrane region" description="Helical" evidence="5">
    <location>
        <begin position="381"/>
        <end position="398"/>
    </location>
</feature>
<feature type="transmembrane region" description="Helical" evidence="5">
    <location>
        <begin position="625"/>
        <end position="644"/>
    </location>
</feature>
<dbReference type="CDD" id="cd17317">
    <property type="entry name" value="MFS_SLC22"/>
    <property type="match status" value="1"/>
</dbReference>
<dbReference type="Pfam" id="PF00083">
    <property type="entry name" value="Sugar_tr"/>
    <property type="match status" value="1"/>
</dbReference>
<protein>
    <submittedName>
        <fullName evidence="8">Organic cation transporter protein-like</fullName>
    </submittedName>
</protein>
<dbReference type="RefSeq" id="XP_014669675.1">
    <property type="nucleotide sequence ID" value="XM_014814189.1"/>
</dbReference>
<feature type="transmembrane region" description="Helical" evidence="5">
    <location>
        <begin position="358"/>
        <end position="375"/>
    </location>
</feature>
<dbReference type="Gene3D" id="1.20.1250.20">
    <property type="entry name" value="MFS general substrate transporter like domains"/>
    <property type="match status" value="1"/>
</dbReference>
<evidence type="ECO:0000256" key="3">
    <source>
        <dbReference type="ARBA" id="ARBA00022989"/>
    </source>
</evidence>
<dbReference type="InterPro" id="IPR005828">
    <property type="entry name" value="MFS_sugar_transport-like"/>
</dbReference>